<keyword evidence="3" id="KW-1185">Reference proteome</keyword>
<organism evidence="2 3">
    <name type="scientific">Flavobacterium cheonhonense</name>
    <dbReference type="NCBI Taxonomy" id="706185"/>
    <lineage>
        <taxon>Bacteria</taxon>
        <taxon>Pseudomonadati</taxon>
        <taxon>Bacteroidota</taxon>
        <taxon>Flavobacteriia</taxon>
        <taxon>Flavobacteriales</taxon>
        <taxon>Flavobacteriaceae</taxon>
        <taxon>Flavobacterium</taxon>
    </lineage>
</organism>
<proteinExistence type="predicted"/>
<protein>
    <recommendedName>
        <fullName evidence="4">Lipoprotein</fullName>
    </recommendedName>
</protein>
<accession>A0ABP7TB80</accession>
<evidence type="ECO:0000313" key="3">
    <source>
        <dbReference type="Proteomes" id="UP001500968"/>
    </source>
</evidence>
<gene>
    <name evidence="2" type="ORF">GCM10022386_03440</name>
</gene>
<dbReference type="PROSITE" id="PS51257">
    <property type="entry name" value="PROKAR_LIPOPROTEIN"/>
    <property type="match status" value="1"/>
</dbReference>
<feature type="chain" id="PRO_5045274500" description="Lipoprotein" evidence="1">
    <location>
        <begin position="22"/>
        <end position="258"/>
    </location>
</feature>
<evidence type="ECO:0008006" key="4">
    <source>
        <dbReference type="Google" id="ProtNLM"/>
    </source>
</evidence>
<dbReference type="Proteomes" id="UP001500968">
    <property type="component" value="Unassembled WGS sequence"/>
</dbReference>
<evidence type="ECO:0000313" key="2">
    <source>
        <dbReference type="EMBL" id="GAA4023779.1"/>
    </source>
</evidence>
<comment type="caution">
    <text evidence="2">The sequence shown here is derived from an EMBL/GenBank/DDBJ whole genome shotgun (WGS) entry which is preliminary data.</text>
</comment>
<dbReference type="Gene3D" id="2.40.360.20">
    <property type="match status" value="1"/>
</dbReference>
<keyword evidence="1" id="KW-0732">Signal</keyword>
<dbReference type="RefSeq" id="WP_324690994.1">
    <property type="nucleotide sequence ID" value="NZ_BAABCR010000004.1"/>
</dbReference>
<sequence length="258" mass="27706">MKTIKLIVGLFLIFTAFTFTSCDNEPIDSSIELNNGNNNGGGNNGGGNNGGGGTSTGDYWPAALNNQWVFKLDGVQQPPMKIISINSIGGSTYYTFDTLFGQGSMGTMGSATTRMKKNSGDYYIKIEDLNLNLGNNLTATMTGFEYVILKDYLAVGQTWNGVYTQTTNYSDPQIPDITQTTNYTGTIVEKGATVTVNGASYTNVIKLRISQSTTFPGLPTPTVADSDYWFAKDVGPIKAVTVSQGSTTTNELMSFILN</sequence>
<feature type="signal peptide" evidence="1">
    <location>
        <begin position="1"/>
        <end position="21"/>
    </location>
</feature>
<reference evidence="3" key="1">
    <citation type="journal article" date="2019" name="Int. J. Syst. Evol. Microbiol.">
        <title>The Global Catalogue of Microorganisms (GCM) 10K type strain sequencing project: providing services to taxonomists for standard genome sequencing and annotation.</title>
        <authorList>
            <consortium name="The Broad Institute Genomics Platform"/>
            <consortium name="The Broad Institute Genome Sequencing Center for Infectious Disease"/>
            <person name="Wu L."/>
            <person name="Ma J."/>
        </authorList>
    </citation>
    <scope>NUCLEOTIDE SEQUENCE [LARGE SCALE GENOMIC DNA]</scope>
    <source>
        <strain evidence="3">JCM 17064</strain>
    </source>
</reference>
<name>A0ABP7TB80_9FLAO</name>
<evidence type="ECO:0000256" key="1">
    <source>
        <dbReference type="SAM" id="SignalP"/>
    </source>
</evidence>
<dbReference type="EMBL" id="BAABCR010000004">
    <property type="protein sequence ID" value="GAA4023779.1"/>
    <property type="molecule type" value="Genomic_DNA"/>
</dbReference>